<dbReference type="Proteomes" id="UP000095286">
    <property type="component" value="Unplaced"/>
</dbReference>
<organism evidence="1 2">
    <name type="scientific">Rhabditophanes sp. KR3021</name>
    <dbReference type="NCBI Taxonomy" id="114890"/>
    <lineage>
        <taxon>Eukaryota</taxon>
        <taxon>Metazoa</taxon>
        <taxon>Ecdysozoa</taxon>
        <taxon>Nematoda</taxon>
        <taxon>Chromadorea</taxon>
        <taxon>Rhabditida</taxon>
        <taxon>Tylenchina</taxon>
        <taxon>Panagrolaimomorpha</taxon>
        <taxon>Strongyloidoidea</taxon>
        <taxon>Alloionematidae</taxon>
        <taxon>Rhabditophanes</taxon>
    </lineage>
</organism>
<protein>
    <submittedName>
        <fullName evidence="2">Eukaryotic translation initiation factor 3 30 kDa subunit</fullName>
    </submittedName>
</protein>
<proteinExistence type="predicted"/>
<accession>A0AC35UE85</accession>
<reference evidence="2" key="1">
    <citation type="submission" date="2016-11" db="UniProtKB">
        <authorList>
            <consortium name="WormBaseParasite"/>
        </authorList>
    </citation>
    <scope>IDENTIFICATION</scope>
    <source>
        <strain evidence="2">KR3021</strain>
    </source>
</reference>
<evidence type="ECO:0000313" key="2">
    <source>
        <dbReference type="WBParaSite" id="RSKR_0001029500.1"/>
    </source>
</evidence>
<sequence>MSDWDDDDFEVDTSQITGRKQELGYDIEADELAKKAAAALALTKAAEPKAAFSFKKSEGVDLSAKQIKQKQEKEDRKLAAEMLGEDVSSDEDEIVPNDPLEFIDKLSVDNYKDFVHEFADRMKKHQKEKFYKEMFGLLMGKMAESLEDYQINNGIKSLQKVVDDRAKAQPKKNNNTAAKKAKQTKLLADTVYDEYDEYNDKFGDY</sequence>
<evidence type="ECO:0000313" key="1">
    <source>
        <dbReference type="Proteomes" id="UP000095286"/>
    </source>
</evidence>
<dbReference type="WBParaSite" id="RSKR_0001029500.1">
    <property type="protein sequence ID" value="RSKR_0001029500.1"/>
    <property type="gene ID" value="RSKR_0001029500"/>
</dbReference>
<name>A0AC35UE85_9BILA</name>